<accession>A0A5B1L9G8</accession>
<sequence length="338" mass="37081">MNSTPTSTPTSTPMTLRARCADDLIAAAPLVLGFHPTHSVMIMTSDGDRPFHARTDLPGAPAPVEDQRAVAAMLVDAARRNGVRSLAVLLYGGERATRPTWQALRRACRQSRLQIVAALRVDDRRYFPLLGDRAAREIGIAYDISAHPFLAEAMFRGMVIQPDRASLATTLAPDAVAQAAVQAMLDDRPVPRMATPGERSDQVAWLSGFVSTFVSGGQRPSDEDVARALWLVQDVRLRDHAWALVLRDNASRHQELWLDVVRRSPDRYLPAPAVLLAWAAYRAGNGAMAWLAIDRCQTVDPDHRLADLLARCLDGALPPDAFDDHADDHLEREEGLPA</sequence>
<dbReference type="RefSeq" id="WP_149729849.1">
    <property type="nucleotide sequence ID" value="NZ_VUJV01000007.1"/>
</dbReference>
<organism evidence="1 2">
    <name type="scientific">Nocardioides humilatus</name>
    <dbReference type="NCBI Taxonomy" id="2607660"/>
    <lineage>
        <taxon>Bacteria</taxon>
        <taxon>Bacillati</taxon>
        <taxon>Actinomycetota</taxon>
        <taxon>Actinomycetes</taxon>
        <taxon>Propionibacteriales</taxon>
        <taxon>Nocardioidaceae</taxon>
        <taxon>Nocardioides</taxon>
    </lineage>
</organism>
<evidence type="ECO:0000313" key="2">
    <source>
        <dbReference type="Proteomes" id="UP000325003"/>
    </source>
</evidence>
<proteinExistence type="predicted"/>
<dbReference type="InterPro" id="IPR025447">
    <property type="entry name" value="DUF4192"/>
</dbReference>
<reference evidence="1 2" key="1">
    <citation type="submission" date="2019-09" db="EMBL/GenBank/DDBJ databases">
        <title>Nocardioides panacisoli sp. nov., isolated from the soil of a ginseng field.</title>
        <authorList>
            <person name="Cho C."/>
        </authorList>
    </citation>
    <scope>NUCLEOTIDE SEQUENCE [LARGE SCALE GENOMIC DNA]</scope>
    <source>
        <strain evidence="1 2">BN130099</strain>
    </source>
</reference>
<keyword evidence="2" id="KW-1185">Reference proteome</keyword>
<name>A0A5B1L9G8_9ACTN</name>
<evidence type="ECO:0000313" key="1">
    <source>
        <dbReference type="EMBL" id="KAA1416307.1"/>
    </source>
</evidence>
<protein>
    <submittedName>
        <fullName evidence="1">DUF4192 domain-containing protein</fullName>
    </submittedName>
</protein>
<dbReference type="Pfam" id="PF13830">
    <property type="entry name" value="DUF4192"/>
    <property type="match status" value="1"/>
</dbReference>
<gene>
    <name evidence="1" type="ORF">F0U44_18430</name>
</gene>
<comment type="caution">
    <text evidence="1">The sequence shown here is derived from an EMBL/GenBank/DDBJ whole genome shotgun (WGS) entry which is preliminary data.</text>
</comment>
<dbReference type="AlphaFoldDB" id="A0A5B1L9G8"/>
<dbReference type="Proteomes" id="UP000325003">
    <property type="component" value="Unassembled WGS sequence"/>
</dbReference>
<reference evidence="1 2" key="2">
    <citation type="submission" date="2019-09" db="EMBL/GenBank/DDBJ databases">
        <authorList>
            <person name="Jin C."/>
        </authorList>
    </citation>
    <scope>NUCLEOTIDE SEQUENCE [LARGE SCALE GENOMIC DNA]</scope>
    <source>
        <strain evidence="1 2">BN130099</strain>
    </source>
</reference>
<dbReference type="EMBL" id="VUJV01000007">
    <property type="protein sequence ID" value="KAA1416307.1"/>
    <property type="molecule type" value="Genomic_DNA"/>
</dbReference>